<gene>
    <name evidence="2" type="ORF">SAMN05421638_0090</name>
</gene>
<name>A0A1I3JCH8_9FLAO</name>
<evidence type="ECO:0000313" key="3">
    <source>
        <dbReference type="Proteomes" id="UP000242560"/>
    </source>
</evidence>
<keyword evidence="1" id="KW-0175">Coiled coil</keyword>
<sequence>METNFYMLNHQKVLFVARELHKRGFENLRIVPSLSPSGLSWRCSFITIVNREEMNVFASLWLQSNYEYQNKEIELNIEELTDDFMKKEKNFLENCRGKNEVYVKWFANILQKLEPEELPYAFADYFSPTSYWKTSLGNQIDTIPGEEKYYFGY</sequence>
<dbReference type="EMBL" id="FORQ01000001">
    <property type="protein sequence ID" value="SFI57909.1"/>
    <property type="molecule type" value="Genomic_DNA"/>
</dbReference>
<reference evidence="3" key="1">
    <citation type="submission" date="2016-10" db="EMBL/GenBank/DDBJ databases">
        <authorList>
            <person name="Varghese N."/>
            <person name="Submissions S."/>
        </authorList>
    </citation>
    <scope>NUCLEOTIDE SEQUENCE [LARGE SCALE GENOMIC DNA]</scope>
    <source>
        <strain evidence="3">DSM 22251</strain>
    </source>
</reference>
<dbReference type="RefSeq" id="WP_089817688.1">
    <property type="nucleotide sequence ID" value="NZ_FORQ01000001.1"/>
</dbReference>
<accession>A0A1I3JCH8</accession>
<keyword evidence="3" id="KW-1185">Reference proteome</keyword>
<dbReference type="Proteomes" id="UP000242560">
    <property type="component" value="Unassembled WGS sequence"/>
</dbReference>
<evidence type="ECO:0000256" key="1">
    <source>
        <dbReference type="SAM" id="Coils"/>
    </source>
</evidence>
<evidence type="ECO:0000313" key="2">
    <source>
        <dbReference type="EMBL" id="SFI57909.1"/>
    </source>
</evidence>
<protein>
    <submittedName>
        <fullName evidence="2">Uncharacterized protein</fullName>
    </submittedName>
</protein>
<organism evidence="2 3">
    <name type="scientific">Kaistella treverensis</name>
    <dbReference type="NCBI Taxonomy" id="631455"/>
    <lineage>
        <taxon>Bacteria</taxon>
        <taxon>Pseudomonadati</taxon>
        <taxon>Bacteroidota</taxon>
        <taxon>Flavobacteriia</taxon>
        <taxon>Flavobacteriales</taxon>
        <taxon>Weeksellaceae</taxon>
        <taxon>Chryseobacterium group</taxon>
        <taxon>Kaistella</taxon>
    </lineage>
</organism>
<dbReference type="AlphaFoldDB" id="A0A1I3JCH8"/>
<proteinExistence type="predicted"/>
<feature type="coiled-coil region" evidence="1">
    <location>
        <begin position="63"/>
        <end position="90"/>
    </location>
</feature>